<name>A0ABD2PDL0_9CUCU</name>
<dbReference type="InterPro" id="IPR043216">
    <property type="entry name" value="PAP-like"/>
</dbReference>
<feature type="transmembrane region" description="Helical" evidence="6">
    <location>
        <begin position="231"/>
        <end position="250"/>
    </location>
</feature>
<keyword evidence="9" id="KW-1185">Reference proteome</keyword>
<dbReference type="SUPFAM" id="SSF48317">
    <property type="entry name" value="Acid phosphatase/Vanadium-dependent haloperoxidase"/>
    <property type="match status" value="1"/>
</dbReference>
<dbReference type="EMBL" id="JABFTP020000185">
    <property type="protein sequence ID" value="KAL3289042.1"/>
    <property type="molecule type" value="Genomic_DNA"/>
</dbReference>
<evidence type="ECO:0000313" key="9">
    <source>
        <dbReference type="Proteomes" id="UP001516400"/>
    </source>
</evidence>
<accession>A0ABD2PDL0</accession>
<dbReference type="Proteomes" id="UP001516400">
    <property type="component" value="Unassembled WGS sequence"/>
</dbReference>
<keyword evidence="4 6" id="KW-1133">Transmembrane helix</keyword>
<evidence type="ECO:0000256" key="1">
    <source>
        <dbReference type="ARBA" id="ARBA00004141"/>
    </source>
</evidence>
<dbReference type="CDD" id="cd03384">
    <property type="entry name" value="PAP2_wunen"/>
    <property type="match status" value="1"/>
</dbReference>
<evidence type="ECO:0000256" key="6">
    <source>
        <dbReference type="SAM" id="Phobius"/>
    </source>
</evidence>
<evidence type="ECO:0000256" key="5">
    <source>
        <dbReference type="ARBA" id="ARBA00023136"/>
    </source>
</evidence>
<dbReference type="Pfam" id="PF01569">
    <property type="entry name" value="PAP2"/>
    <property type="match status" value="1"/>
</dbReference>
<dbReference type="GO" id="GO:0016020">
    <property type="term" value="C:membrane"/>
    <property type="evidence" value="ECO:0007669"/>
    <property type="project" value="UniProtKB-SubCell"/>
</dbReference>
<feature type="transmembrane region" description="Helical" evidence="6">
    <location>
        <begin position="125"/>
        <end position="146"/>
    </location>
</feature>
<keyword evidence="5 6" id="KW-0472">Membrane</keyword>
<proteinExistence type="inferred from homology"/>
<reference evidence="8 9" key="1">
    <citation type="journal article" date="2021" name="BMC Biol.">
        <title>Horizontally acquired antibacterial genes associated with adaptive radiation of ladybird beetles.</title>
        <authorList>
            <person name="Li H.S."/>
            <person name="Tang X.F."/>
            <person name="Huang Y.H."/>
            <person name="Xu Z.Y."/>
            <person name="Chen M.L."/>
            <person name="Du X.Y."/>
            <person name="Qiu B.Y."/>
            <person name="Chen P.T."/>
            <person name="Zhang W."/>
            <person name="Slipinski A."/>
            <person name="Escalona H.E."/>
            <person name="Waterhouse R.M."/>
            <person name="Zwick A."/>
            <person name="Pang H."/>
        </authorList>
    </citation>
    <scope>NUCLEOTIDE SEQUENCE [LARGE SCALE GENOMIC DNA]</scope>
    <source>
        <strain evidence="8">SYSU2018</strain>
    </source>
</reference>
<comment type="similarity">
    <text evidence="2">Belongs to the PA-phosphatase related phosphoesterase family.</text>
</comment>
<evidence type="ECO:0000256" key="2">
    <source>
        <dbReference type="ARBA" id="ARBA00008816"/>
    </source>
</evidence>
<dbReference type="PANTHER" id="PTHR10165:SF103">
    <property type="entry name" value="PHOSPHOLIPID PHOSPHATASE HOMOLOG 1.2 HOMOLOG"/>
    <property type="match status" value="1"/>
</dbReference>
<comment type="subcellular location">
    <subcellularLocation>
        <location evidence="1">Membrane</location>
        <topology evidence="1">Multi-pass membrane protein</topology>
    </subcellularLocation>
</comment>
<evidence type="ECO:0000256" key="3">
    <source>
        <dbReference type="ARBA" id="ARBA00022692"/>
    </source>
</evidence>
<dbReference type="Gene3D" id="1.20.144.10">
    <property type="entry name" value="Phosphatidic acid phosphatase type 2/haloperoxidase"/>
    <property type="match status" value="1"/>
</dbReference>
<feature type="transmembrane region" description="Helical" evidence="6">
    <location>
        <begin position="262"/>
        <end position="284"/>
    </location>
</feature>
<evidence type="ECO:0000313" key="8">
    <source>
        <dbReference type="EMBL" id="KAL3289042.1"/>
    </source>
</evidence>
<dbReference type="InterPro" id="IPR036938">
    <property type="entry name" value="PAP2/HPO_sf"/>
</dbReference>
<organism evidence="8 9">
    <name type="scientific">Cryptolaemus montrouzieri</name>
    <dbReference type="NCBI Taxonomy" id="559131"/>
    <lineage>
        <taxon>Eukaryota</taxon>
        <taxon>Metazoa</taxon>
        <taxon>Ecdysozoa</taxon>
        <taxon>Arthropoda</taxon>
        <taxon>Hexapoda</taxon>
        <taxon>Insecta</taxon>
        <taxon>Pterygota</taxon>
        <taxon>Neoptera</taxon>
        <taxon>Endopterygota</taxon>
        <taxon>Coleoptera</taxon>
        <taxon>Polyphaga</taxon>
        <taxon>Cucujiformia</taxon>
        <taxon>Coccinelloidea</taxon>
        <taxon>Coccinellidae</taxon>
        <taxon>Scymninae</taxon>
        <taxon>Scymnini</taxon>
        <taxon>Cryptolaemus</taxon>
    </lineage>
</organism>
<gene>
    <name evidence="8" type="ORF">HHI36_003485</name>
</gene>
<dbReference type="AlphaFoldDB" id="A0ABD2PDL0"/>
<feature type="transmembrane region" description="Helical" evidence="6">
    <location>
        <begin position="290"/>
        <end position="311"/>
    </location>
</feature>
<dbReference type="SMART" id="SM00014">
    <property type="entry name" value="acidPPc"/>
    <property type="match status" value="1"/>
</dbReference>
<protein>
    <recommendedName>
        <fullName evidence="7">Phosphatidic acid phosphatase type 2/haloperoxidase domain-containing protein</fullName>
    </recommendedName>
</protein>
<feature type="domain" description="Phosphatidic acid phosphatase type 2/haloperoxidase" evidence="7">
    <location>
        <begin position="163"/>
        <end position="308"/>
    </location>
</feature>
<dbReference type="InterPro" id="IPR000326">
    <property type="entry name" value="PAP2/HPO"/>
</dbReference>
<feature type="transmembrane region" description="Helical" evidence="6">
    <location>
        <begin position="74"/>
        <end position="95"/>
    </location>
</feature>
<keyword evidence="3 6" id="KW-0812">Transmembrane</keyword>
<dbReference type="PANTHER" id="PTHR10165">
    <property type="entry name" value="LIPID PHOSPHATE PHOSPHATASE"/>
    <property type="match status" value="1"/>
</dbReference>
<comment type="caution">
    <text evidence="8">The sequence shown here is derived from an EMBL/GenBank/DDBJ whole genome shotgun (WGS) entry which is preliminary data.</text>
</comment>
<evidence type="ECO:0000256" key="4">
    <source>
        <dbReference type="ARBA" id="ARBA00022989"/>
    </source>
</evidence>
<evidence type="ECO:0000259" key="7">
    <source>
        <dbReference type="SMART" id="SM00014"/>
    </source>
</evidence>
<sequence>MELSMNDLHGDSVDIEDELNEVVPCLAENKVMANAMIADQVPSPHQNIRLTPVPEKAKQDPATVKCRKLWPRRLRFTVCADIIITLLVFTILLAIEFGVIPQRKLGFRCGDPSISFPYTGDTISVAHLFVGSFLGALLLITFVEIVREKSFKDVRFGIVWEHYKEYLVGVCFVLLITQMAKAVIGEHRPHFFDVCRPDANEGCELGTFVPNYTCTNTAYSSWLVSDASKSFPSGHSSLSVFTSLFCAYVIQTRLPSAITGKLFKPFLIAFCLCWGIVCSLSRIADRRHHWWDVLSGVVLGILAVIFFAAIFHQKQKRKLNRTSEKSISSTMLLDVKSKSAASARV</sequence>
<feature type="transmembrane region" description="Helical" evidence="6">
    <location>
        <begin position="166"/>
        <end position="184"/>
    </location>
</feature>